<feature type="binding site" evidence="4 6">
    <location>
        <position position="114"/>
    </location>
    <ligand>
        <name>substrate</name>
    </ligand>
</feature>
<name>A0A937AHU0_9BACT</name>
<organism evidence="9 10">
    <name type="scientific">Marivirga atlantica</name>
    <dbReference type="NCBI Taxonomy" id="1548457"/>
    <lineage>
        <taxon>Bacteria</taxon>
        <taxon>Pseudomonadati</taxon>
        <taxon>Bacteroidota</taxon>
        <taxon>Cytophagia</taxon>
        <taxon>Cytophagales</taxon>
        <taxon>Marivirgaceae</taxon>
        <taxon>Marivirga</taxon>
    </lineage>
</organism>
<feature type="domain" description="Pseudouridine synthase I TruA alpha/beta" evidence="8">
    <location>
        <begin position="147"/>
        <end position="257"/>
    </location>
</feature>
<dbReference type="HAMAP" id="MF_00171">
    <property type="entry name" value="TruA"/>
    <property type="match status" value="1"/>
</dbReference>
<evidence type="ECO:0000256" key="3">
    <source>
        <dbReference type="ARBA" id="ARBA00023235"/>
    </source>
</evidence>
<dbReference type="Gene3D" id="3.30.70.660">
    <property type="entry name" value="Pseudouridine synthase I, catalytic domain, C-terminal subdomain"/>
    <property type="match status" value="1"/>
</dbReference>
<dbReference type="AlphaFoldDB" id="A0A937AHU0"/>
<accession>A0A937AHU0</accession>
<reference evidence="9" key="1">
    <citation type="submission" date="2021-01" db="EMBL/GenBank/DDBJ databases">
        <title>Marivirga sp. nov., isolated from intertidal surface sediments.</title>
        <authorList>
            <person name="Zhang M."/>
        </authorList>
    </citation>
    <scope>NUCLEOTIDE SEQUENCE</scope>
    <source>
        <strain evidence="9">SM1354</strain>
    </source>
</reference>
<evidence type="ECO:0000313" key="10">
    <source>
        <dbReference type="Proteomes" id="UP000642920"/>
    </source>
</evidence>
<comment type="subunit">
    <text evidence="4">Homodimer.</text>
</comment>
<dbReference type="Pfam" id="PF01416">
    <property type="entry name" value="PseudoU_synth_1"/>
    <property type="match status" value="2"/>
</dbReference>
<dbReference type="InterPro" id="IPR020103">
    <property type="entry name" value="PsdUridine_synth_cat_dom_sf"/>
</dbReference>
<comment type="caution">
    <text evidence="9">The sequence shown here is derived from an EMBL/GenBank/DDBJ whole genome shotgun (WGS) entry which is preliminary data.</text>
</comment>
<keyword evidence="2 4" id="KW-0819">tRNA processing</keyword>
<dbReference type="PANTHER" id="PTHR11142:SF0">
    <property type="entry name" value="TRNA PSEUDOURIDINE SYNTHASE-LIKE 1"/>
    <property type="match status" value="1"/>
</dbReference>
<keyword evidence="10" id="KW-1185">Reference proteome</keyword>
<evidence type="ECO:0000256" key="1">
    <source>
        <dbReference type="ARBA" id="ARBA00009375"/>
    </source>
</evidence>
<feature type="active site" description="Nucleophile" evidence="4 5">
    <location>
        <position position="56"/>
    </location>
</feature>
<dbReference type="NCBIfam" id="TIGR00071">
    <property type="entry name" value="hisT_truA"/>
    <property type="match status" value="1"/>
</dbReference>
<dbReference type="RefSeq" id="WP_201924263.1">
    <property type="nucleotide sequence ID" value="NZ_JAERQG010000005.1"/>
</dbReference>
<dbReference type="EC" id="5.4.99.12" evidence="4"/>
<comment type="similarity">
    <text evidence="1 4 7">Belongs to the tRNA pseudouridine synthase TruA family.</text>
</comment>
<dbReference type="Gene3D" id="3.30.70.580">
    <property type="entry name" value="Pseudouridine synthase I, catalytic domain, N-terminal subdomain"/>
    <property type="match status" value="1"/>
</dbReference>
<gene>
    <name evidence="4 9" type="primary">truA</name>
    <name evidence="9" type="ORF">JKP34_17305</name>
</gene>
<dbReference type="GO" id="GO:0003723">
    <property type="term" value="F:RNA binding"/>
    <property type="evidence" value="ECO:0007669"/>
    <property type="project" value="InterPro"/>
</dbReference>
<dbReference type="GO" id="GO:0160147">
    <property type="term" value="F:tRNA pseudouridine(38-40) synthase activity"/>
    <property type="evidence" value="ECO:0007669"/>
    <property type="project" value="UniProtKB-EC"/>
</dbReference>
<evidence type="ECO:0000256" key="4">
    <source>
        <dbReference type="HAMAP-Rule" id="MF_00171"/>
    </source>
</evidence>
<evidence type="ECO:0000313" key="9">
    <source>
        <dbReference type="EMBL" id="MBL0767026.1"/>
    </source>
</evidence>
<keyword evidence="3 4" id="KW-0413">Isomerase</keyword>
<evidence type="ECO:0000256" key="2">
    <source>
        <dbReference type="ARBA" id="ARBA00022694"/>
    </source>
</evidence>
<feature type="domain" description="Pseudouridine synthase I TruA alpha/beta" evidence="8">
    <location>
        <begin position="13"/>
        <end position="105"/>
    </location>
</feature>
<dbReference type="EMBL" id="JAERQG010000005">
    <property type="protein sequence ID" value="MBL0767026.1"/>
    <property type="molecule type" value="Genomic_DNA"/>
</dbReference>
<comment type="function">
    <text evidence="4">Formation of pseudouridine at positions 38, 39 and 40 in the anticodon stem and loop of transfer RNAs.</text>
</comment>
<evidence type="ECO:0000256" key="7">
    <source>
        <dbReference type="RuleBase" id="RU003792"/>
    </source>
</evidence>
<comment type="caution">
    <text evidence="4">Lacks conserved residue(s) required for the propagation of feature annotation.</text>
</comment>
<dbReference type="PIRSF" id="PIRSF001430">
    <property type="entry name" value="tRNA_psdUrid_synth"/>
    <property type="match status" value="1"/>
</dbReference>
<dbReference type="GO" id="GO:0031119">
    <property type="term" value="P:tRNA pseudouridine synthesis"/>
    <property type="evidence" value="ECO:0007669"/>
    <property type="project" value="UniProtKB-UniRule"/>
</dbReference>
<dbReference type="InterPro" id="IPR001406">
    <property type="entry name" value="PsdUridine_synth_TruA"/>
</dbReference>
<proteinExistence type="inferred from homology"/>
<evidence type="ECO:0000259" key="8">
    <source>
        <dbReference type="Pfam" id="PF01416"/>
    </source>
</evidence>
<dbReference type="PANTHER" id="PTHR11142">
    <property type="entry name" value="PSEUDOURIDYLATE SYNTHASE"/>
    <property type="match status" value="1"/>
</dbReference>
<protein>
    <recommendedName>
        <fullName evidence="4">tRNA pseudouridine synthase A</fullName>
        <ecNumber evidence="4">5.4.99.12</ecNumber>
    </recommendedName>
    <alternativeName>
        <fullName evidence="4">tRNA pseudouridine(38-40) synthase</fullName>
    </alternativeName>
    <alternativeName>
        <fullName evidence="4">tRNA pseudouridylate synthase I</fullName>
    </alternativeName>
    <alternativeName>
        <fullName evidence="4">tRNA-uridine isomerase I</fullName>
    </alternativeName>
</protein>
<comment type="catalytic activity">
    <reaction evidence="4 7">
        <text>uridine(38/39/40) in tRNA = pseudouridine(38/39/40) in tRNA</text>
        <dbReference type="Rhea" id="RHEA:22376"/>
        <dbReference type="Rhea" id="RHEA-COMP:10085"/>
        <dbReference type="Rhea" id="RHEA-COMP:10087"/>
        <dbReference type="ChEBI" id="CHEBI:65314"/>
        <dbReference type="ChEBI" id="CHEBI:65315"/>
        <dbReference type="EC" id="5.4.99.12"/>
    </reaction>
</comment>
<dbReference type="CDD" id="cd02570">
    <property type="entry name" value="PseudoU_synth_EcTruA"/>
    <property type="match status" value="1"/>
</dbReference>
<evidence type="ECO:0000256" key="6">
    <source>
        <dbReference type="PIRSR" id="PIRSR001430-2"/>
    </source>
</evidence>
<dbReference type="InterPro" id="IPR020095">
    <property type="entry name" value="PsdUridine_synth_TruA_C"/>
</dbReference>
<evidence type="ECO:0000256" key="5">
    <source>
        <dbReference type="PIRSR" id="PIRSR001430-1"/>
    </source>
</evidence>
<dbReference type="SUPFAM" id="SSF55120">
    <property type="entry name" value="Pseudouridine synthase"/>
    <property type="match status" value="1"/>
</dbReference>
<dbReference type="InterPro" id="IPR020094">
    <property type="entry name" value="TruA/RsuA/RluB/E/F_N"/>
</dbReference>
<dbReference type="InterPro" id="IPR020097">
    <property type="entry name" value="PsdUridine_synth_TruA_a/b_dom"/>
</dbReference>
<dbReference type="Proteomes" id="UP000642920">
    <property type="component" value="Unassembled WGS sequence"/>
</dbReference>
<sequence length="257" mass="29790">MSRYTKFYLVEIQYLGMRYHGWQKQDKLKTIQLMLDKTIRFVWEKPFKILAAGRTDAMVSAQSTYFELFLNEKLDSSSFFEAMNYNLPPDIAVKSIREVDANFNVIIDVKEKTYHYYFAYGCERFPLAASLIGFYRDELDIDKMIAAARLFEGEHDFTYFCKDVKEGTTKVRTIQQAEVRRNTELQANFFPPESFVFEVRGKGFGRHQIRLMMGALFQIGAGVITEYDLNKALKGESLPTDKLLAPGSGLMVKEVKY</sequence>